<reference evidence="9" key="4">
    <citation type="submission" date="2025-09" db="UniProtKB">
        <authorList>
            <consortium name="Ensembl"/>
        </authorList>
    </citation>
    <scope>IDENTIFICATION</scope>
    <source>
        <strain evidence="9">17573</strain>
    </source>
</reference>
<evidence type="ECO:0000256" key="7">
    <source>
        <dbReference type="ARBA" id="ARBA00040827"/>
    </source>
</evidence>
<dbReference type="InterPro" id="IPR028127">
    <property type="entry name" value="Ripply_fam"/>
</dbReference>
<evidence type="ECO:0000256" key="3">
    <source>
        <dbReference type="ARBA" id="ARBA00022473"/>
    </source>
</evidence>
<evidence type="ECO:0000313" key="10">
    <source>
        <dbReference type="Proteomes" id="UP000006718"/>
    </source>
</evidence>
<dbReference type="GO" id="GO:0060037">
    <property type="term" value="P:pharyngeal system development"/>
    <property type="evidence" value="ECO:0007669"/>
    <property type="project" value="Ensembl"/>
</dbReference>
<comment type="subcellular location">
    <subcellularLocation>
        <location evidence="1">Nucleus</location>
    </subcellularLocation>
</comment>
<evidence type="ECO:0000313" key="11">
    <source>
        <dbReference type="VGNC" id="VGNC:81753"/>
    </source>
</evidence>
<accession>A0A1D5QRV7</accession>
<dbReference type="GO" id="GO:0007507">
    <property type="term" value="P:heart development"/>
    <property type="evidence" value="ECO:0007669"/>
    <property type="project" value="Ensembl"/>
</dbReference>
<feature type="region of interest" description="Disordered" evidence="8">
    <location>
        <begin position="1"/>
        <end position="71"/>
    </location>
</feature>
<keyword evidence="10" id="KW-1185">Reference proteome</keyword>
<dbReference type="PANTHER" id="PTHR16770">
    <property type="entry name" value="PROTEIN RIPPLY-LIKE"/>
    <property type="match status" value="1"/>
</dbReference>
<dbReference type="GO" id="GO:0005634">
    <property type="term" value="C:nucleus"/>
    <property type="evidence" value="ECO:0000318"/>
    <property type="project" value="GO_Central"/>
</dbReference>
<name>A0A1D5QRV7_MACMU</name>
<dbReference type="Proteomes" id="UP000006718">
    <property type="component" value="Chromosome 3"/>
</dbReference>
<comment type="similarity">
    <text evidence="2">Belongs to the ripply family.</text>
</comment>
<dbReference type="GeneTree" id="ENSGT00730000111429"/>
<protein>
    <recommendedName>
        <fullName evidence="7">Protein ripply3</fullName>
    </recommendedName>
</protein>
<keyword evidence="6" id="KW-0539">Nucleus</keyword>
<dbReference type="AlphaFoldDB" id="A0A1D5QRV7"/>
<feature type="compositionally biased region" description="Pro residues" evidence="8">
    <location>
        <begin position="25"/>
        <end position="39"/>
    </location>
</feature>
<dbReference type="PANTHER" id="PTHR16770:SF4">
    <property type="entry name" value="PROTEIN RIPPLY3"/>
    <property type="match status" value="1"/>
</dbReference>
<dbReference type="VEuPathDB" id="HostDB:ENSMMUG00000043090"/>
<proteinExistence type="inferred from homology"/>
<organism evidence="9 10">
    <name type="scientific">Macaca mulatta</name>
    <name type="common">Rhesus macaque</name>
    <dbReference type="NCBI Taxonomy" id="9544"/>
    <lineage>
        <taxon>Eukaryota</taxon>
        <taxon>Metazoa</taxon>
        <taxon>Chordata</taxon>
        <taxon>Craniata</taxon>
        <taxon>Vertebrata</taxon>
        <taxon>Euteleostomi</taxon>
        <taxon>Mammalia</taxon>
        <taxon>Eutheria</taxon>
        <taxon>Euarchontoglires</taxon>
        <taxon>Primates</taxon>
        <taxon>Haplorrhini</taxon>
        <taxon>Catarrhini</taxon>
        <taxon>Cercopithecidae</taxon>
        <taxon>Cercopithecinae</taxon>
        <taxon>Macaca</taxon>
    </lineage>
</organism>
<dbReference type="GO" id="GO:0009880">
    <property type="term" value="P:embryonic pattern specification"/>
    <property type="evidence" value="ECO:0000318"/>
    <property type="project" value="GO_Central"/>
</dbReference>
<dbReference type="Ensembl" id="ENSMMUT00000060241.2">
    <property type="protein sequence ID" value="ENSMMUP00000050785.2"/>
    <property type="gene ID" value="ENSMMUG00000043090.2"/>
</dbReference>
<gene>
    <name evidence="9 11" type="primary">RIPPLY3</name>
</gene>
<feature type="compositionally biased region" description="Acidic residues" evidence="8">
    <location>
        <begin position="111"/>
        <end position="128"/>
    </location>
</feature>
<keyword evidence="3" id="KW-0217">Developmental protein</keyword>
<dbReference type="GO" id="GO:0008285">
    <property type="term" value="P:negative regulation of cell population proliferation"/>
    <property type="evidence" value="ECO:0007669"/>
    <property type="project" value="Ensembl"/>
</dbReference>
<dbReference type="GO" id="GO:0008283">
    <property type="term" value="P:cell population proliferation"/>
    <property type="evidence" value="ECO:0007669"/>
    <property type="project" value="Ensembl"/>
</dbReference>
<dbReference type="Bgee" id="ENSMMUG00000043090">
    <property type="expression patterns" value="Expressed in lung and 14 other cell types or tissues"/>
</dbReference>
<dbReference type="InParanoid" id="A0A1D5QRV7"/>
<dbReference type="FunCoup" id="A0A1D5QRV7">
    <property type="interactions" value="166"/>
</dbReference>
<evidence type="ECO:0000313" key="9">
    <source>
        <dbReference type="Ensembl" id="ENSMMUP00000050785.2"/>
    </source>
</evidence>
<keyword evidence="4" id="KW-0805">Transcription regulation</keyword>
<dbReference type="Pfam" id="PF14998">
    <property type="entry name" value="Ripply"/>
    <property type="match status" value="1"/>
</dbReference>
<feature type="compositionally biased region" description="Gly residues" evidence="8">
    <location>
        <begin position="157"/>
        <end position="169"/>
    </location>
</feature>
<dbReference type="VGNC" id="VGNC:81753">
    <property type="gene designation" value="RIPPLY3"/>
</dbReference>
<feature type="compositionally biased region" description="Basic and acidic residues" evidence="8">
    <location>
        <begin position="50"/>
        <end position="64"/>
    </location>
</feature>
<evidence type="ECO:0000256" key="8">
    <source>
        <dbReference type="SAM" id="MobiDB-lite"/>
    </source>
</evidence>
<evidence type="ECO:0000256" key="4">
    <source>
        <dbReference type="ARBA" id="ARBA00023015"/>
    </source>
</evidence>
<keyword evidence="5" id="KW-0804">Transcription</keyword>
<feature type="region of interest" description="Disordered" evidence="8">
    <location>
        <begin position="110"/>
        <end position="184"/>
    </location>
</feature>
<dbReference type="GO" id="GO:0000122">
    <property type="term" value="P:negative regulation of transcription by RNA polymerase II"/>
    <property type="evidence" value="ECO:0000318"/>
    <property type="project" value="GO_Central"/>
</dbReference>
<dbReference type="OMA" id="RADQHTF"/>
<evidence type="ECO:0000256" key="2">
    <source>
        <dbReference type="ARBA" id="ARBA00006944"/>
    </source>
</evidence>
<reference evidence="9" key="3">
    <citation type="submission" date="2025-08" db="UniProtKB">
        <authorList>
            <consortium name="Ensembl"/>
        </authorList>
    </citation>
    <scope>IDENTIFICATION</scope>
    <source>
        <strain evidence="9">17573</strain>
    </source>
</reference>
<evidence type="ECO:0000256" key="1">
    <source>
        <dbReference type="ARBA" id="ARBA00004123"/>
    </source>
</evidence>
<evidence type="ECO:0000256" key="6">
    <source>
        <dbReference type="ARBA" id="ARBA00023242"/>
    </source>
</evidence>
<evidence type="ECO:0000256" key="5">
    <source>
        <dbReference type="ARBA" id="ARBA00023163"/>
    </source>
</evidence>
<sequence length="184" mass="19680">MESEAAAGARKARGRGCHCPGDAPWRPPPPRGPESPAPWRPWIQTPGDAELTRTGRPLEPRADQHAFGSKGAFGFQHPVRVYLPMSKRQEYLQSSGEQVLASFPVQATIDFYDDESTESASEAEEPEEGPPPLRLPPQEAGGLQENGRDQGINGQRSRGGGDSWGGGPLPHGDSSRGGECSSSK</sequence>
<reference evidence="10" key="1">
    <citation type="journal article" date="2007" name="Science">
        <title>Evolutionary and biomedical insights from the rhesus macaque genome.</title>
        <authorList>
            <person name="Gibbs R.A."/>
            <person name="Rogers J."/>
            <person name="Katze M.G."/>
            <person name="Bumgarner R."/>
            <person name="Weinstock G.M."/>
            <person name="Mardis E.R."/>
            <person name="Remington K.A."/>
            <person name="Strausberg R.L."/>
            <person name="Venter J.C."/>
            <person name="Wilson R.K."/>
            <person name="Batzer M.A."/>
            <person name="Bustamante C.D."/>
            <person name="Eichler E.E."/>
            <person name="Hahn M.W."/>
            <person name="Hardison R.C."/>
            <person name="Makova K.D."/>
            <person name="Miller W."/>
            <person name="Milosavljevic A."/>
            <person name="Palermo R.E."/>
            <person name="Siepel A."/>
            <person name="Sikela J.M."/>
            <person name="Attaway T."/>
            <person name="Bell S."/>
            <person name="Bernard K.E."/>
            <person name="Buhay C.J."/>
            <person name="Chandrabose M.N."/>
            <person name="Dao M."/>
            <person name="Davis C."/>
            <person name="Delehaunty K.D."/>
            <person name="Ding Y."/>
            <person name="Dinh H.H."/>
            <person name="Dugan-Rocha S."/>
            <person name="Fulton L.A."/>
            <person name="Gabisi R.A."/>
            <person name="Garner T.T."/>
            <person name="Godfrey J."/>
            <person name="Hawes A.C."/>
            <person name="Hernandez J."/>
            <person name="Hines S."/>
            <person name="Holder M."/>
            <person name="Hume J."/>
            <person name="Jhangiani S.N."/>
            <person name="Joshi V."/>
            <person name="Khan Z.M."/>
            <person name="Kirkness E.F."/>
            <person name="Cree A."/>
            <person name="Fowler R.G."/>
            <person name="Lee S."/>
            <person name="Lewis L.R."/>
            <person name="Li Z."/>
            <person name="Liu Y.-S."/>
            <person name="Moore S.M."/>
            <person name="Muzny D."/>
            <person name="Nazareth L.V."/>
            <person name="Ngo D.N."/>
            <person name="Okwuonu G.O."/>
            <person name="Pai G."/>
            <person name="Parker D."/>
            <person name="Paul H.A."/>
            <person name="Pfannkoch C."/>
            <person name="Pohl C.S."/>
            <person name="Rogers Y.-H.C."/>
            <person name="Ruiz S.J."/>
            <person name="Sabo A."/>
            <person name="Santibanez J."/>
            <person name="Schneider B.W."/>
            <person name="Smith S.M."/>
            <person name="Sodergren E."/>
            <person name="Svatek A.F."/>
            <person name="Utterback T.R."/>
            <person name="Vattathil S."/>
            <person name="Warren W."/>
            <person name="White C.S."/>
            <person name="Chinwalla A.T."/>
            <person name="Feng Y."/>
            <person name="Halpern A.L."/>
            <person name="Hillier L.W."/>
            <person name="Huang X."/>
            <person name="Minx P."/>
            <person name="Nelson J.O."/>
            <person name="Pepin K.H."/>
            <person name="Qin X."/>
            <person name="Sutton G.G."/>
            <person name="Venter E."/>
            <person name="Walenz B.P."/>
            <person name="Wallis J.W."/>
            <person name="Worley K.C."/>
            <person name="Yang S.-P."/>
            <person name="Jones S.M."/>
            <person name="Marra M.A."/>
            <person name="Rocchi M."/>
            <person name="Schein J.E."/>
            <person name="Baertsch R."/>
            <person name="Clarke L."/>
            <person name="Csuros M."/>
            <person name="Glasscock J."/>
            <person name="Harris R.A."/>
            <person name="Havlak P."/>
            <person name="Jackson A.R."/>
            <person name="Jiang H."/>
            <person name="Liu Y."/>
            <person name="Messina D.N."/>
            <person name="Shen Y."/>
            <person name="Song H.X.-Z."/>
            <person name="Wylie T."/>
            <person name="Zhang L."/>
            <person name="Birney E."/>
            <person name="Han K."/>
            <person name="Konkel M.K."/>
            <person name="Lee J."/>
            <person name="Smit A.F.A."/>
            <person name="Ullmer B."/>
            <person name="Wang H."/>
            <person name="Xing J."/>
            <person name="Burhans R."/>
            <person name="Cheng Z."/>
            <person name="Karro J.E."/>
            <person name="Ma J."/>
            <person name="Raney B."/>
            <person name="She X."/>
            <person name="Cox M.J."/>
            <person name="Demuth J.P."/>
            <person name="Dumas L.J."/>
            <person name="Han S.-G."/>
            <person name="Hopkins J."/>
            <person name="Karimpour-Fard A."/>
            <person name="Kim Y.H."/>
            <person name="Pollack J.R."/>
            <person name="Vinar T."/>
            <person name="Addo-Quaye C."/>
            <person name="Degenhardt J."/>
            <person name="Denby A."/>
            <person name="Hubisz M.J."/>
            <person name="Indap A."/>
            <person name="Kosiol C."/>
            <person name="Lahn B.T."/>
            <person name="Lawson H.A."/>
            <person name="Marklein A."/>
            <person name="Nielsen R."/>
            <person name="Vallender E.J."/>
            <person name="Clark A.G."/>
            <person name="Ferguson B."/>
            <person name="Hernandez R.D."/>
            <person name="Hirani K."/>
            <person name="Kehrer-Sawatzki H."/>
            <person name="Kolb J."/>
            <person name="Patil S."/>
            <person name="Pu L.-L."/>
            <person name="Ren Y."/>
            <person name="Smith D.G."/>
            <person name="Wheeler D.A."/>
            <person name="Schenck I."/>
            <person name="Ball E.V."/>
            <person name="Chen R."/>
            <person name="Cooper D.N."/>
            <person name="Giardine B."/>
            <person name="Hsu F."/>
            <person name="Kent W.J."/>
            <person name="Lesk A."/>
            <person name="Nelson D.L."/>
            <person name="O'brien W.E."/>
            <person name="Pruefer K."/>
            <person name="Stenson P.D."/>
            <person name="Wallace J.C."/>
            <person name="Ke H."/>
            <person name="Liu X.-M."/>
            <person name="Wang P."/>
            <person name="Xiang A.P."/>
            <person name="Yang F."/>
            <person name="Barber G.P."/>
            <person name="Haussler D."/>
            <person name="Karolchik D."/>
            <person name="Kern A.D."/>
            <person name="Kuhn R.M."/>
            <person name="Smith K.E."/>
            <person name="Zwieg A.S."/>
        </authorList>
    </citation>
    <scope>NUCLEOTIDE SEQUENCE [LARGE SCALE GENOMIC DNA]</scope>
    <source>
        <strain evidence="10">17573</strain>
    </source>
</reference>
<reference evidence="9" key="2">
    <citation type="submission" date="2019-01" db="EMBL/GenBank/DDBJ databases">
        <authorList>
            <person name="Graves T."/>
            <person name="Eichler E.E."/>
            <person name="Wilson R.K."/>
        </authorList>
    </citation>
    <scope>NUCLEOTIDE SEQUENCE [LARGE SCALE GENOMIC DNA]</scope>
    <source>
        <strain evidence="9">17573</strain>
    </source>
</reference>